<evidence type="ECO:0000313" key="3">
    <source>
        <dbReference type="Proteomes" id="UP000299102"/>
    </source>
</evidence>
<reference evidence="2 3" key="1">
    <citation type="journal article" date="2019" name="Commun. Biol.">
        <title>The bagworm genome reveals a unique fibroin gene that provides high tensile strength.</title>
        <authorList>
            <person name="Kono N."/>
            <person name="Nakamura H."/>
            <person name="Ohtoshi R."/>
            <person name="Tomita M."/>
            <person name="Numata K."/>
            <person name="Arakawa K."/>
        </authorList>
    </citation>
    <scope>NUCLEOTIDE SEQUENCE [LARGE SCALE GENOMIC DNA]</scope>
</reference>
<feature type="region of interest" description="Disordered" evidence="1">
    <location>
        <begin position="44"/>
        <end position="78"/>
    </location>
</feature>
<accession>A0A4C1SCQ7</accession>
<name>A0A4C1SCQ7_EUMVA</name>
<proteinExistence type="predicted"/>
<evidence type="ECO:0000256" key="1">
    <source>
        <dbReference type="SAM" id="MobiDB-lite"/>
    </source>
</evidence>
<dbReference type="EMBL" id="BGZK01000002">
    <property type="protein sequence ID" value="GBO98977.1"/>
    <property type="molecule type" value="Genomic_DNA"/>
</dbReference>
<sequence length="111" mass="12438">MQSFAGPDSNTACEMMTVKWPHSYCVLDDRLRRLSLILFSQRDNGRLAPPDPQWPSAKGCRSKATKGTGPAAGAGARRPLVNAYYAEQRSVANSPEKYRRVRLQRSLTSRR</sequence>
<keyword evidence="3" id="KW-1185">Reference proteome</keyword>
<feature type="compositionally biased region" description="Low complexity" evidence="1">
    <location>
        <begin position="65"/>
        <end position="78"/>
    </location>
</feature>
<dbReference type="AlphaFoldDB" id="A0A4C1SCQ7"/>
<dbReference type="Proteomes" id="UP000299102">
    <property type="component" value="Unassembled WGS sequence"/>
</dbReference>
<protein>
    <submittedName>
        <fullName evidence="2">Uncharacterized protein</fullName>
    </submittedName>
</protein>
<evidence type="ECO:0000313" key="2">
    <source>
        <dbReference type="EMBL" id="GBO98977.1"/>
    </source>
</evidence>
<comment type="caution">
    <text evidence="2">The sequence shown here is derived from an EMBL/GenBank/DDBJ whole genome shotgun (WGS) entry which is preliminary data.</text>
</comment>
<gene>
    <name evidence="2" type="ORF">EVAR_362_1</name>
</gene>
<organism evidence="2 3">
    <name type="scientific">Eumeta variegata</name>
    <name type="common">Bagworm moth</name>
    <name type="synonym">Eumeta japonica</name>
    <dbReference type="NCBI Taxonomy" id="151549"/>
    <lineage>
        <taxon>Eukaryota</taxon>
        <taxon>Metazoa</taxon>
        <taxon>Ecdysozoa</taxon>
        <taxon>Arthropoda</taxon>
        <taxon>Hexapoda</taxon>
        <taxon>Insecta</taxon>
        <taxon>Pterygota</taxon>
        <taxon>Neoptera</taxon>
        <taxon>Endopterygota</taxon>
        <taxon>Lepidoptera</taxon>
        <taxon>Glossata</taxon>
        <taxon>Ditrysia</taxon>
        <taxon>Tineoidea</taxon>
        <taxon>Psychidae</taxon>
        <taxon>Oiketicinae</taxon>
        <taxon>Eumeta</taxon>
    </lineage>
</organism>